<dbReference type="AlphaFoldDB" id="A0A437QCG0"/>
<sequence length="143" mass="16082">MLSNQSMTQGCPCDSGKPFAFCCKPFIEGTKTPTSAEQLMRSRYSAFVVGAVDYLINTTAEEKRKLIDPSIIEEQVKYTNWIGLSILHTSHGQPDDSTGIVEFEAAFDTGEEQLVLHEVSNFIHHDNRWLYVDGEVEIKPLIQ</sequence>
<organism evidence="2 3">
    <name type="scientific">Neptunomonas marina</name>
    <dbReference type="NCBI Taxonomy" id="1815562"/>
    <lineage>
        <taxon>Bacteria</taxon>
        <taxon>Pseudomonadati</taxon>
        <taxon>Pseudomonadota</taxon>
        <taxon>Gammaproteobacteria</taxon>
        <taxon>Oceanospirillales</taxon>
        <taxon>Oceanospirillaceae</taxon>
        <taxon>Neptunomonas</taxon>
    </lineage>
</organism>
<dbReference type="Gene3D" id="3.10.450.50">
    <property type="match status" value="1"/>
</dbReference>
<evidence type="ECO:0000313" key="2">
    <source>
        <dbReference type="EMBL" id="RVU32099.1"/>
    </source>
</evidence>
<comment type="caution">
    <text evidence="2">The sequence shown here is derived from an EMBL/GenBank/DDBJ whole genome shotgun (WGS) entry which is preliminary data.</text>
</comment>
<dbReference type="Pfam" id="PF17775">
    <property type="entry name" value="YchJ_M-like"/>
    <property type="match status" value="1"/>
</dbReference>
<keyword evidence="3" id="KW-1185">Reference proteome</keyword>
<dbReference type="SUPFAM" id="SSF54427">
    <property type="entry name" value="NTF2-like"/>
    <property type="match status" value="1"/>
</dbReference>
<reference evidence="2 3" key="1">
    <citation type="submission" date="2019-01" db="EMBL/GenBank/DDBJ databases">
        <authorList>
            <person name="Chen W.-M."/>
        </authorList>
    </citation>
    <scope>NUCLEOTIDE SEQUENCE [LARGE SCALE GENOMIC DNA]</scope>
    <source>
        <strain evidence="2 3">HPM-16</strain>
    </source>
</reference>
<evidence type="ECO:0000313" key="3">
    <source>
        <dbReference type="Proteomes" id="UP000282818"/>
    </source>
</evidence>
<dbReference type="RefSeq" id="WP_127692268.1">
    <property type="nucleotide sequence ID" value="NZ_SACQ01000001.1"/>
</dbReference>
<dbReference type="Proteomes" id="UP000282818">
    <property type="component" value="Unassembled WGS sequence"/>
</dbReference>
<evidence type="ECO:0000259" key="1">
    <source>
        <dbReference type="Pfam" id="PF17775"/>
    </source>
</evidence>
<dbReference type="InterPro" id="IPR032710">
    <property type="entry name" value="NTF2-like_dom_sf"/>
</dbReference>
<accession>A0A437QCG0</accession>
<feature type="domain" description="YchJ-like middle NTF2-like" evidence="1">
    <location>
        <begin position="35"/>
        <end position="134"/>
    </location>
</feature>
<name>A0A437QCG0_9GAMM</name>
<proteinExistence type="predicted"/>
<dbReference type="NCBIfam" id="NF002486">
    <property type="entry name" value="PRK01752.1"/>
    <property type="match status" value="1"/>
</dbReference>
<dbReference type="PANTHER" id="PTHR33747">
    <property type="entry name" value="UPF0225 PROTEIN SCO1677"/>
    <property type="match status" value="1"/>
</dbReference>
<protein>
    <submittedName>
        <fullName evidence="2">YchJ family protein</fullName>
    </submittedName>
</protein>
<dbReference type="EMBL" id="SACQ01000001">
    <property type="protein sequence ID" value="RVU32099.1"/>
    <property type="molecule type" value="Genomic_DNA"/>
</dbReference>
<gene>
    <name evidence="2" type="ORF">EOE65_00125</name>
</gene>
<dbReference type="InterPro" id="IPR048469">
    <property type="entry name" value="YchJ-like_M"/>
</dbReference>
<dbReference type="PANTHER" id="PTHR33747:SF1">
    <property type="entry name" value="ADENYLATE CYCLASE-ASSOCIATED CAP C-TERMINAL DOMAIN-CONTAINING PROTEIN"/>
    <property type="match status" value="1"/>
</dbReference>